<dbReference type="Gene3D" id="3.40.140.30">
    <property type="entry name" value="Hypothetical protein TM1506"/>
    <property type="match status" value="1"/>
</dbReference>
<dbReference type="EMBL" id="NOZP01000018">
    <property type="protein sequence ID" value="OYD17149.1"/>
    <property type="molecule type" value="Genomic_DNA"/>
</dbReference>
<dbReference type="InterPro" id="IPR016193">
    <property type="entry name" value="Cytidine_deaminase-like"/>
</dbReference>
<dbReference type="Proteomes" id="UP000215559">
    <property type="component" value="Unassembled WGS sequence"/>
</dbReference>
<evidence type="ECO:0000313" key="1">
    <source>
        <dbReference type="EMBL" id="OYD17149.1"/>
    </source>
</evidence>
<dbReference type="GO" id="GO:0003824">
    <property type="term" value="F:catalytic activity"/>
    <property type="evidence" value="ECO:0007669"/>
    <property type="project" value="InterPro"/>
</dbReference>
<gene>
    <name evidence="1" type="ORF">CH330_00760</name>
</gene>
<evidence type="ECO:0008006" key="3">
    <source>
        <dbReference type="Google" id="ProtNLM"/>
    </source>
</evidence>
<evidence type="ECO:0000313" key="2">
    <source>
        <dbReference type="Proteomes" id="UP000215559"/>
    </source>
</evidence>
<sequence>MYLLSLNQRNLHNLLDKFQTGKLSILVLDSNKELFRSSLSGIKPLLELVDRFPQGLEGATVADRIVGACAARIFVHLKVTKVLGETGSSTAEKILKTAGTDFLFQETVPEILNRAGTDTCPFEKLSTQYQNPKDLIHAIRAKLAELQD</sequence>
<comment type="caution">
    <text evidence="1">The sequence shown here is derived from an EMBL/GenBank/DDBJ whole genome shotgun (WGS) entry which is preliminary data.</text>
</comment>
<dbReference type="SUPFAM" id="SSF53927">
    <property type="entry name" value="Cytidine deaminase-like"/>
    <property type="match status" value="1"/>
</dbReference>
<proteinExistence type="predicted"/>
<organism evidence="1 2">
    <name type="scientific">candidate division WOR-3 bacterium JGI_Cruoil_03_51_56</name>
    <dbReference type="NCBI Taxonomy" id="1973747"/>
    <lineage>
        <taxon>Bacteria</taxon>
        <taxon>Bacteria division WOR-3</taxon>
    </lineage>
</organism>
<reference evidence="1 2" key="1">
    <citation type="submission" date="2017-07" db="EMBL/GenBank/DDBJ databases">
        <title>Recovery of genomes from metagenomes via a dereplication, aggregation, and scoring strategy.</title>
        <authorList>
            <person name="Sieber C.M."/>
            <person name="Probst A.J."/>
            <person name="Sharrar A."/>
            <person name="Thomas B.C."/>
            <person name="Hess M."/>
            <person name="Tringe S.G."/>
            <person name="Banfield J.F."/>
        </authorList>
    </citation>
    <scope>NUCLEOTIDE SEQUENCE [LARGE SCALE GENOMIC DNA]</scope>
    <source>
        <strain evidence="1">JGI_Cruoil_03_51_56</strain>
    </source>
</reference>
<dbReference type="Pfam" id="PF08973">
    <property type="entry name" value="TM1506"/>
    <property type="match status" value="1"/>
</dbReference>
<accession>A0A235BYC2</accession>
<dbReference type="AlphaFoldDB" id="A0A235BYC2"/>
<name>A0A235BYC2_UNCW3</name>
<dbReference type="InterPro" id="IPR015067">
    <property type="entry name" value="DUF1893_TM1506-like"/>
</dbReference>
<dbReference type="InterPro" id="IPR037081">
    <property type="entry name" value="Hyp_TM1506"/>
</dbReference>
<protein>
    <recommendedName>
        <fullName evidence="3">DUF1893 domain-containing protein</fullName>
    </recommendedName>
</protein>